<dbReference type="OrthoDB" id="1741717at2759"/>
<dbReference type="PROSITE" id="PS51037">
    <property type="entry name" value="YEATS"/>
    <property type="match status" value="1"/>
</dbReference>
<evidence type="ECO:0000313" key="6">
    <source>
        <dbReference type="Proteomes" id="UP000253472"/>
    </source>
</evidence>
<dbReference type="FunFam" id="1.20.1270.220:FF:000005">
    <property type="entry name" value="Transcription initiation factor TFIID subunit 14"/>
    <property type="match status" value="1"/>
</dbReference>
<dbReference type="InterPro" id="IPR005033">
    <property type="entry name" value="YEATS"/>
</dbReference>
<dbReference type="InterPro" id="IPR055129">
    <property type="entry name" value="YEATS_dom"/>
</dbReference>
<keyword evidence="1 2" id="KW-0539">Nucleus</keyword>
<dbReference type="InterPro" id="IPR027353">
    <property type="entry name" value="NET_dom"/>
</dbReference>
<evidence type="ECO:0000256" key="2">
    <source>
        <dbReference type="PROSITE-ProRule" id="PRU00376"/>
    </source>
</evidence>
<dbReference type="Gene3D" id="1.20.1270.220">
    <property type="match status" value="1"/>
</dbReference>
<evidence type="ECO:0000259" key="4">
    <source>
        <dbReference type="PROSITE" id="PS51037"/>
    </source>
</evidence>
<keyword evidence="5" id="KW-0396">Initiation factor</keyword>
<keyword evidence="6" id="KW-1185">Reference proteome</keyword>
<dbReference type="PIRSF" id="PIRSF016551">
    <property type="entry name" value="SAS5/TFIID_14"/>
    <property type="match status" value="1"/>
</dbReference>
<keyword evidence="5" id="KW-0648">Protein biosynthesis</keyword>
<gene>
    <name evidence="5" type="primary">TAF14_1</name>
    <name evidence="5" type="ORF">Cantr_04027</name>
</gene>
<feature type="compositionally biased region" description="Low complexity" evidence="3">
    <location>
        <begin position="152"/>
        <end position="165"/>
    </location>
</feature>
<accession>A0A367XM86</accession>
<name>A0A367XM86_9ASCO</name>
<dbReference type="Proteomes" id="UP000253472">
    <property type="component" value="Unassembled WGS sequence"/>
</dbReference>
<dbReference type="GO" id="GO:0005634">
    <property type="term" value="C:nucleus"/>
    <property type="evidence" value="ECO:0007669"/>
    <property type="project" value="UniProtKB-SubCell"/>
</dbReference>
<evidence type="ECO:0000313" key="5">
    <source>
        <dbReference type="EMBL" id="RCK54767.1"/>
    </source>
</evidence>
<dbReference type="GO" id="GO:0003743">
    <property type="term" value="F:translation initiation factor activity"/>
    <property type="evidence" value="ECO:0007669"/>
    <property type="project" value="UniProtKB-KW"/>
</dbReference>
<comment type="caution">
    <text evidence="5">The sequence shown here is derived from an EMBL/GenBank/DDBJ whole genome shotgun (WGS) entry which is preliminary data.</text>
</comment>
<protein>
    <submittedName>
        <fullName evidence="5">Transcription initiation factor TFIID subunit 14</fullName>
    </submittedName>
</protein>
<dbReference type="GO" id="GO:0000785">
    <property type="term" value="C:chromatin"/>
    <property type="evidence" value="ECO:0007669"/>
    <property type="project" value="UniProtKB-ARBA"/>
</dbReference>
<dbReference type="Pfam" id="PF03366">
    <property type="entry name" value="YEATS"/>
    <property type="match status" value="1"/>
</dbReference>
<dbReference type="PANTHER" id="PTHR23195">
    <property type="entry name" value="YEATS DOMAIN"/>
    <property type="match status" value="1"/>
</dbReference>
<organism evidence="5 6">
    <name type="scientific">Candida viswanathii</name>
    <dbReference type="NCBI Taxonomy" id="5486"/>
    <lineage>
        <taxon>Eukaryota</taxon>
        <taxon>Fungi</taxon>
        <taxon>Dikarya</taxon>
        <taxon>Ascomycota</taxon>
        <taxon>Saccharomycotina</taxon>
        <taxon>Pichiomycetes</taxon>
        <taxon>Debaryomycetaceae</taxon>
        <taxon>Candida/Lodderomyces clade</taxon>
        <taxon>Candida</taxon>
    </lineage>
</organism>
<evidence type="ECO:0000256" key="1">
    <source>
        <dbReference type="ARBA" id="ARBA00023242"/>
    </source>
</evidence>
<reference evidence="5 6" key="1">
    <citation type="submission" date="2018-06" db="EMBL/GenBank/DDBJ databases">
        <title>Whole genome sequencing of Candida tropicalis (genome annotated by CSBL at Korea University).</title>
        <authorList>
            <person name="Ahn J."/>
        </authorList>
    </citation>
    <scope>NUCLEOTIDE SEQUENCE [LARGE SCALE GENOMIC DNA]</scope>
    <source>
        <strain evidence="5 6">ATCC 20962</strain>
    </source>
</reference>
<proteinExistence type="predicted"/>
<dbReference type="AlphaFoldDB" id="A0A367XM86"/>
<evidence type="ECO:0000256" key="3">
    <source>
        <dbReference type="SAM" id="MobiDB-lite"/>
    </source>
</evidence>
<comment type="subcellular location">
    <subcellularLocation>
        <location evidence="2">Nucleus</location>
    </subcellularLocation>
</comment>
<feature type="compositionally biased region" description="Polar residues" evidence="3">
    <location>
        <begin position="172"/>
        <end position="181"/>
    </location>
</feature>
<dbReference type="EMBL" id="QLNQ01000030">
    <property type="protein sequence ID" value="RCK54767.1"/>
    <property type="molecule type" value="Genomic_DNA"/>
</dbReference>
<dbReference type="STRING" id="5486.A0A367XM86"/>
<feature type="domain" description="YEATS" evidence="4">
    <location>
        <begin position="1"/>
        <end position="136"/>
    </location>
</feature>
<sequence>MSEVKRTIRITTEQHILTDEPPVENYPMRLWAVQISVLDAQGNEHPAKIFDKVTYSLHPTFANPQRTIKQQPFRVEEKGWGEFDIPVSVHILGIQGKAGERKVLHDLNFAKEKYYSDHEIIIPVSPTRNAPLNKLLTETGPLPFDERGAASGGALPPAAGAGSTGVKRKLDSTNGGVSSGANALDNKSKKSKGAMKGNIDLEKLSQGLTKLSEDDLIVVVQMVTDNRTNEMNIKNDVENGEFTMDLYTLPDSLLKSLWDYVKKHTGEA</sequence>
<dbReference type="InterPro" id="IPR038336">
    <property type="entry name" value="NET_sf"/>
</dbReference>
<dbReference type="InterPro" id="IPR038704">
    <property type="entry name" value="YEAST_sf"/>
</dbReference>
<dbReference type="Gene3D" id="2.60.40.1970">
    <property type="entry name" value="YEATS domain"/>
    <property type="match status" value="1"/>
</dbReference>
<dbReference type="InterPro" id="IPR016665">
    <property type="entry name" value="Sas5/TAF14"/>
</dbReference>
<dbReference type="Pfam" id="PF17035">
    <property type="entry name" value="BET"/>
    <property type="match status" value="1"/>
</dbReference>
<dbReference type="CDD" id="cd16905">
    <property type="entry name" value="YEATS_Taf14_like"/>
    <property type="match status" value="1"/>
</dbReference>
<dbReference type="GO" id="GO:0006355">
    <property type="term" value="P:regulation of DNA-templated transcription"/>
    <property type="evidence" value="ECO:0007669"/>
    <property type="project" value="InterPro"/>
</dbReference>
<feature type="region of interest" description="Disordered" evidence="3">
    <location>
        <begin position="139"/>
        <end position="193"/>
    </location>
</feature>